<dbReference type="GO" id="GO:0016020">
    <property type="term" value="C:membrane"/>
    <property type="evidence" value="ECO:0007669"/>
    <property type="project" value="UniProtKB-SubCell"/>
</dbReference>
<organism evidence="8 11">
    <name type="scientific">Thermoproteota archaeon</name>
    <dbReference type="NCBI Taxonomy" id="2056631"/>
    <lineage>
        <taxon>Archaea</taxon>
        <taxon>Thermoproteota</taxon>
    </lineage>
</organism>
<evidence type="ECO:0000256" key="3">
    <source>
        <dbReference type="ARBA" id="ARBA00022448"/>
    </source>
</evidence>
<dbReference type="Proteomes" id="UP000278475">
    <property type="component" value="Unassembled WGS sequence"/>
</dbReference>
<dbReference type="Proteomes" id="UP000272051">
    <property type="component" value="Unassembled WGS sequence"/>
</dbReference>
<dbReference type="Pfam" id="PF00507">
    <property type="entry name" value="Oxidored_q4"/>
    <property type="match status" value="1"/>
</dbReference>
<keyword evidence="6 7" id="KW-0472">Membrane</keyword>
<dbReference type="InterPro" id="IPR000440">
    <property type="entry name" value="NADH_UbQ/plastoQ_OxRdtase_su3"/>
</dbReference>
<evidence type="ECO:0000256" key="6">
    <source>
        <dbReference type="ARBA" id="ARBA00023136"/>
    </source>
</evidence>
<keyword evidence="3" id="KW-0813">Transport</keyword>
<keyword evidence="4 7" id="KW-0812">Transmembrane</keyword>
<feature type="transmembrane region" description="Helical" evidence="7">
    <location>
        <begin position="75"/>
        <end position="98"/>
    </location>
</feature>
<name>A0A497EQ30_9CREN</name>
<protein>
    <recommendedName>
        <fullName evidence="12">NADH-quinone oxidoreductase subunit A</fullName>
    </recommendedName>
</protein>
<dbReference type="GO" id="GO:0008137">
    <property type="term" value="F:NADH dehydrogenase (ubiquinone) activity"/>
    <property type="evidence" value="ECO:0007669"/>
    <property type="project" value="InterPro"/>
</dbReference>
<evidence type="ECO:0000256" key="7">
    <source>
        <dbReference type="SAM" id="Phobius"/>
    </source>
</evidence>
<comment type="similarity">
    <text evidence="2">Belongs to the complex I subunit 3 family.</text>
</comment>
<evidence type="ECO:0000313" key="9">
    <source>
        <dbReference type="EMBL" id="RLE53673.1"/>
    </source>
</evidence>
<evidence type="ECO:0008006" key="12">
    <source>
        <dbReference type="Google" id="ProtNLM"/>
    </source>
</evidence>
<evidence type="ECO:0000313" key="11">
    <source>
        <dbReference type="Proteomes" id="UP000278475"/>
    </source>
</evidence>
<keyword evidence="5 7" id="KW-1133">Transmembrane helix</keyword>
<dbReference type="InterPro" id="IPR038430">
    <property type="entry name" value="NDAH_ubi_oxred_su3_sf"/>
</dbReference>
<comment type="subcellular location">
    <subcellularLocation>
        <location evidence="1">Membrane</location>
    </subcellularLocation>
</comment>
<dbReference type="Gene3D" id="1.20.58.1610">
    <property type="entry name" value="NADH:ubiquinone/plastoquinone oxidoreductase, chain 3"/>
    <property type="match status" value="1"/>
</dbReference>
<evidence type="ECO:0000256" key="1">
    <source>
        <dbReference type="ARBA" id="ARBA00004370"/>
    </source>
</evidence>
<accession>A0A497EQ30</accession>
<reference evidence="10 11" key="1">
    <citation type="submission" date="2018-06" db="EMBL/GenBank/DDBJ databases">
        <title>Extensive metabolic versatility and redundancy in microbially diverse, dynamic hydrothermal sediments.</title>
        <authorList>
            <person name="Dombrowski N."/>
            <person name="Teske A."/>
            <person name="Baker B.J."/>
        </authorList>
    </citation>
    <scope>NUCLEOTIDE SEQUENCE [LARGE SCALE GENOMIC DNA]</scope>
    <source>
        <strain evidence="9">B34_G17</strain>
        <strain evidence="8">B66_G16</strain>
    </source>
</reference>
<proteinExistence type="inferred from homology"/>
<evidence type="ECO:0000256" key="4">
    <source>
        <dbReference type="ARBA" id="ARBA00022692"/>
    </source>
</evidence>
<evidence type="ECO:0000313" key="8">
    <source>
        <dbReference type="EMBL" id="RLE48668.1"/>
    </source>
</evidence>
<evidence type="ECO:0000256" key="5">
    <source>
        <dbReference type="ARBA" id="ARBA00022989"/>
    </source>
</evidence>
<evidence type="ECO:0000313" key="10">
    <source>
        <dbReference type="Proteomes" id="UP000272051"/>
    </source>
</evidence>
<dbReference type="EMBL" id="QMQX01000004">
    <property type="protein sequence ID" value="RLE53673.1"/>
    <property type="molecule type" value="Genomic_DNA"/>
</dbReference>
<sequence length="132" mass="14943">MQPPIPIFTLPDYLAFWIFAFLFLIVMLLGLILGKILSRLYGPHKKTPFKDETFECGQLPFSVAQDHPLVGATRYFVYAVAFFVVDAFAWMLLASTIATTTATWVALFVAFYVIITLAGLYYLLKFISEVIT</sequence>
<evidence type="ECO:0000256" key="2">
    <source>
        <dbReference type="ARBA" id="ARBA00008472"/>
    </source>
</evidence>
<dbReference type="AlphaFoldDB" id="A0A497EQ30"/>
<feature type="transmembrane region" description="Helical" evidence="7">
    <location>
        <begin position="104"/>
        <end position="124"/>
    </location>
</feature>
<feature type="transmembrane region" description="Helical" evidence="7">
    <location>
        <begin position="14"/>
        <end position="37"/>
    </location>
</feature>
<gene>
    <name evidence="8" type="ORF">DRJ31_06700</name>
    <name evidence="9" type="ORF">DRJ33_00450</name>
</gene>
<dbReference type="EMBL" id="QMQV01000063">
    <property type="protein sequence ID" value="RLE48668.1"/>
    <property type="molecule type" value="Genomic_DNA"/>
</dbReference>
<comment type="caution">
    <text evidence="8">The sequence shown here is derived from an EMBL/GenBank/DDBJ whole genome shotgun (WGS) entry which is preliminary data.</text>
</comment>